<evidence type="ECO:0000259" key="2">
    <source>
        <dbReference type="PROSITE" id="PS50943"/>
    </source>
</evidence>
<gene>
    <name evidence="3" type="ORF">ACFQ4B_32820</name>
</gene>
<accession>A0ABW3UXA0</accession>
<dbReference type="InterPro" id="IPR010982">
    <property type="entry name" value="Lambda_DNA-bd_dom_sf"/>
</dbReference>
<dbReference type="CDD" id="cd00093">
    <property type="entry name" value="HTH_XRE"/>
    <property type="match status" value="1"/>
</dbReference>
<dbReference type="PANTHER" id="PTHR46797:SF1">
    <property type="entry name" value="METHYLPHOSPHONATE SYNTHASE"/>
    <property type="match status" value="1"/>
</dbReference>
<reference evidence="4" key="1">
    <citation type="journal article" date="2019" name="Int. J. Syst. Evol. Microbiol.">
        <title>The Global Catalogue of Microorganisms (GCM) 10K type strain sequencing project: providing services to taxonomists for standard genome sequencing and annotation.</title>
        <authorList>
            <consortium name="The Broad Institute Genomics Platform"/>
            <consortium name="The Broad Institute Genome Sequencing Center for Infectious Disease"/>
            <person name="Wu L."/>
            <person name="Ma J."/>
        </authorList>
    </citation>
    <scope>NUCLEOTIDE SEQUENCE [LARGE SCALE GENOMIC DNA]</scope>
    <source>
        <strain evidence="4">CCUG 53270</strain>
    </source>
</reference>
<dbReference type="Gene3D" id="1.10.260.40">
    <property type="entry name" value="lambda repressor-like DNA-binding domains"/>
    <property type="match status" value="1"/>
</dbReference>
<keyword evidence="4" id="KW-1185">Reference proteome</keyword>
<protein>
    <submittedName>
        <fullName evidence="3">Helix-turn-helix domain-containing protein</fullName>
    </submittedName>
</protein>
<dbReference type="EMBL" id="JBHTLU010000053">
    <property type="protein sequence ID" value="MFD1224904.1"/>
    <property type="molecule type" value="Genomic_DNA"/>
</dbReference>
<evidence type="ECO:0000256" key="1">
    <source>
        <dbReference type="ARBA" id="ARBA00023125"/>
    </source>
</evidence>
<name>A0ABW3UXA0_9BACL</name>
<dbReference type="SUPFAM" id="SSF47413">
    <property type="entry name" value="lambda repressor-like DNA-binding domains"/>
    <property type="match status" value="1"/>
</dbReference>
<comment type="caution">
    <text evidence="3">The sequence shown here is derived from an EMBL/GenBank/DDBJ whole genome shotgun (WGS) entry which is preliminary data.</text>
</comment>
<organism evidence="3 4">
    <name type="scientific">Paenibacillus vulneris</name>
    <dbReference type="NCBI Taxonomy" id="1133364"/>
    <lineage>
        <taxon>Bacteria</taxon>
        <taxon>Bacillati</taxon>
        <taxon>Bacillota</taxon>
        <taxon>Bacilli</taxon>
        <taxon>Bacillales</taxon>
        <taxon>Paenibacillaceae</taxon>
        <taxon>Paenibacillus</taxon>
    </lineage>
</organism>
<feature type="domain" description="HTH cro/C1-type" evidence="2">
    <location>
        <begin position="14"/>
        <end position="68"/>
    </location>
</feature>
<dbReference type="PROSITE" id="PS50943">
    <property type="entry name" value="HTH_CROC1"/>
    <property type="match status" value="1"/>
</dbReference>
<dbReference type="Proteomes" id="UP001597180">
    <property type="component" value="Unassembled WGS sequence"/>
</dbReference>
<sequence length="112" mass="12829">MMGVYDKKKVGQRIRKQREALEISREQLAERIGRVPRFCADIERGKAGMSIETMLNICNLLKLSPNELLLEHEAKVTPSDETELIVAALRHCTEKQRKDALALLRLFLTAIR</sequence>
<keyword evidence="1" id="KW-0238">DNA-binding</keyword>
<dbReference type="Pfam" id="PF01381">
    <property type="entry name" value="HTH_3"/>
    <property type="match status" value="1"/>
</dbReference>
<evidence type="ECO:0000313" key="3">
    <source>
        <dbReference type="EMBL" id="MFD1224904.1"/>
    </source>
</evidence>
<dbReference type="SMART" id="SM00530">
    <property type="entry name" value="HTH_XRE"/>
    <property type="match status" value="1"/>
</dbReference>
<dbReference type="RefSeq" id="WP_256865556.1">
    <property type="nucleotide sequence ID" value="NZ_BAABJG010000035.1"/>
</dbReference>
<evidence type="ECO:0000313" key="4">
    <source>
        <dbReference type="Proteomes" id="UP001597180"/>
    </source>
</evidence>
<dbReference type="InterPro" id="IPR001387">
    <property type="entry name" value="Cro/C1-type_HTH"/>
</dbReference>
<dbReference type="PANTHER" id="PTHR46797">
    <property type="entry name" value="HTH-TYPE TRANSCRIPTIONAL REGULATOR"/>
    <property type="match status" value="1"/>
</dbReference>
<dbReference type="InterPro" id="IPR050807">
    <property type="entry name" value="TransReg_Diox_bact_type"/>
</dbReference>
<proteinExistence type="predicted"/>